<dbReference type="GO" id="GO:0016491">
    <property type="term" value="F:oxidoreductase activity"/>
    <property type="evidence" value="ECO:0007669"/>
    <property type="project" value="UniProtKB-KW"/>
</dbReference>
<proteinExistence type="inferred from homology"/>
<evidence type="ECO:0000256" key="4">
    <source>
        <dbReference type="ARBA" id="ARBA00022630"/>
    </source>
</evidence>
<evidence type="ECO:0000256" key="2">
    <source>
        <dbReference type="ARBA" id="ARBA00009881"/>
    </source>
</evidence>
<evidence type="ECO:0000313" key="9">
    <source>
        <dbReference type="Proteomes" id="UP001597218"/>
    </source>
</evidence>
<dbReference type="EMBL" id="JBHUGI010000032">
    <property type="protein sequence ID" value="MFD1929084.1"/>
    <property type="molecule type" value="Genomic_DNA"/>
</dbReference>
<comment type="similarity">
    <text evidence="2">Belongs to the nitronate monooxygenase family. NMO class I subfamily.</text>
</comment>
<dbReference type="Gene3D" id="3.20.20.70">
    <property type="entry name" value="Aldolase class I"/>
    <property type="match status" value="1"/>
</dbReference>
<evidence type="ECO:0000313" key="8">
    <source>
        <dbReference type="EMBL" id="MFD1929084.1"/>
    </source>
</evidence>
<dbReference type="PANTHER" id="PTHR42747">
    <property type="entry name" value="NITRONATE MONOOXYGENASE-RELATED"/>
    <property type="match status" value="1"/>
</dbReference>
<keyword evidence="7" id="KW-0503">Monooxygenase</keyword>
<keyword evidence="5" id="KW-0288">FMN</keyword>
<organism evidence="8 9">
    <name type="scientific">Sporosarcina siberiensis</name>
    <dbReference type="NCBI Taxonomy" id="1365606"/>
    <lineage>
        <taxon>Bacteria</taxon>
        <taxon>Bacillati</taxon>
        <taxon>Bacillota</taxon>
        <taxon>Bacilli</taxon>
        <taxon>Bacillales</taxon>
        <taxon>Caryophanaceae</taxon>
        <taxon>Sporosarcina</taxon>
    </lineage>
</organism>
<sequence length="332" mass="36210">MKKEDILEKIAEQTILPVIAAPMFLVSSPELVIECCKNGVISSFPLPNARTIEVLDEWMNKITVSLEKSIQNSDRKTAPWAANIITHQSYDRFEQELDLIKHYKPPIVITALGSPARVVEAVHKYGGLVFADVNSVKFAKKAAQTGVDGLILVSSGAGGHTGSMTGFAYVDAVRQFWDGIIVLAGGISSGKGILAAQALGADLVYMGTSFIPAEESYAQQEYKEMVVEAEFDDILSTNAFTGVHANMLIPSIKKAGLIPENLKPKESIDFSNPQGESKAWRDIWSAGQGVGAIQAIQPAAVIIEKLRQEYVQAQHDLQLTNKWIVINKEMIK</sequence>
<keyword evidence="6 8" id="KW-0560">Oxidoreductase</keyword>
<evidence type="ECO:0000256" key="3">
    <source>
        <dbReference type="ARBA" id="ARBA00013457"/>
    </source>
</evidence>
<dbReference type="CDD" id="cd04730">
    <property type="entry name" value="NPD_like"/>
    <property type="match status" value="1"/>
</dbReference>
<dbReference type="SUPFAM" id="SSF51412">
    <property type="entry name" value="Inosine monophosphate dehydrogenase (IMPDH)"/>
    <property type="match status" value="1"/>
</dbReference>
<keyword evidence="4" id="KW-0285">Flavoprotein</keyword>
<dbReference type="Pfam" id="PF03060">
    <property type="entry name" value="NMO"/>
    <property type="match status" value="1"/>
</dbReference>
<dbReference type="InterPro" id="IPR013785">
    <property type="entry name" value="Aldolase_TIM"/>
</dbReference>
<keyword evidence="9" id="KW-1185">Reference proteome</keyword>
<dbReference type="PANTHER" id="PTHR42747:SF4">
    <property type="entry name" value="BLR1330 PROTEIN"/>
    <property type="match status" value="1"/>
</dbReference>
<reference evidence="9" key="1">
    <citation type="journal article" date="2019" name="Int. J. Syst. Evol. Microbiol.">
        <title>The Global Catalogue of Microorganisms (GCM) 10K type strain sequencing project: providing services to taxonomists for standard genome sequencing and annotation.</title>
        <authorList>
            <consortium name="The Broad Institute Genomics Platform"/>
            <consortium name="The Broad Institute Genome Sequencing Center for Infectious Disease"/>
            <person name="Wu L."/>
            <person name="Ma J."/>
        </authorList>
    </citation>
    <scope>NUCLEOTIDE SEQUENCE [LARGE SCALE GENOMIC DNA]</scope>
    <source>
        <strain evidence="9">CGMCC 4.7177</strain>
    </source>
</reference>
<protein>
    <recommendedName>
        <fullName evidence="3">Probable nitronate monooxygenase</fullName>
    </recommendedName>
</protein>
<comment type="function">
    <text evidence="1">Nitronate monooxygenase that uses molecular oxygen to catalyze the oxidative denitrification of alkyl nitronates. Acts on propionate 3-nitronate (P3N), the presumed physiological substrate. Probably functions in the detoxification of P3N, a metabolic poison produced by plants and fungi as a defense mechanism.</text>
</comment>
<evidence type="ECO:0000256" key="6">
    <source>
        <dbReference type="ARBA" id="ARBA00023002"/>
    </source>
</evidence>
<evidence type="ECO:0000256" key="1">
    <source>
        <dbReference type="ARBA" id="ARBA00003535"/>
    </source>
</evidence>
<evidence type="ECO:0000256" key="5">
    <source>
        <dbReference type="ARBA" id="ARBA00022643"/>
    </source>
</evidence>
<name>A0ABW4SKW6_9BACL</name>
<dbReference type="InterPro" id="IPR004136">
    <property type="entry name" value="NMO"/>
</dbReference>
<gene>
    <name evidence="8" type="ORF">ACFSFY_13660</name>
</gene>
<evidence type="ECO:0000256" key="7">
    <source>
        <dbReference type="ARBA" id="ARBA00023033"/>
    </source>
</evidence>
<accession>A0ABW4SKW6</accession>
<dbReference type="RefSeq" id="WP_381538904.1">
    <property type="nucleotide sequence ID" value="NZ_JBHUGI010000032.1"/>
</dbReference>
<comment type="caution">
    <text evidence="8">The sequence shown here is derived from an EMBL/GenBank/DDBJ whole genome shotgun (WGS) entry which is preliminary data.</text>
</comment>
<dbReference type="Proteomes" id="UP001597218">
    <property type="component" value="Unassembled WGS sequence"/>
</dbReference>